<dbReference type="CDD" id="cd02440">
    <property type="entry name" value="AdoMet_MTases"/>
    <property type="match status" value="1"/>
</dbReference>
<evidence type="ECO:0000313" key="3">
    <source>
        <dbReference type="Proteomes" id="UP000383932"/>
    </source>
</evidence>
<keyword evidence="3" id="KW-1185">Reference proteome</keyword>
<comment type="caution">
    <text evidence="2">The sequence shown here is derived from an EMBL/GenBank/DDBJ whole genome shotgun (WGS) entry which is preliminary data.</text>
</comment>
<dbReference type="PANTHER" id="PTHR43591">
    <property type="entry name" value="METHYLTRANSFERASE"/>
    <property type="match status" value="1"/>
</dbReference>
<feature type="compositionally biased region" description="Polar residues" evidence="1">
    <location>
        <begin position="43"/>
        <end position="55"/>
    </location>
</feature>
<dbReference type="SUPFAM" id="SSF53335">
    <property type="entry name" value="S-adenosyl-L-methionine-dependent methyltransferases"/>
    <property type="match status" value="1"/>
</dbReference>
<dbReference type="AlphaFoldDB" id="A0A5N5QSW4"/>
<dbReference type="InterPro" id="IPR029063">
    <property type="entry name" value="SAM-dependent_MTases_sf"/>
</dbReference>
<gene>
    <name evidence="2" type="ORF">CTheo_1753</name>
</gene>
<sequence length="391" mass="43363">MIPGFVNSAQPFTYDGTDTVVYFVPDRTNVSSPDLSSHDADSDITSECSQHSASTLSSQEARAYFRDVGGRLYPVDPDIPVFMPQDEQETRRLDHEHNALKLVIGRNYVGPVDFHLRNEPRFPRKRVLDIGTQQGTWVQEMASEFPHVEFVSLDLSPMAAHTPRENVAFEVYNFHSGLAEPDASFDVAHMRHTASKVGNYVFLVRELHRVLRPGGLLIAGEFENEAYGANDPETPLRDTSPYLSRALALVRQSLAAQNVTIDAGRQLPAILADPRLFTRALSSLPTEHSDSANDGFMAGFTNITSSTYNIPSSPWPDPHSFPNLHEAGRQAAMCLRYGWPSLVPLLTVHAGLSIEDARELLSGALAESALRELRQIMKFHTVWAVKAGEQL</sequence>
<feature type="region of interest" description="Disordered" evidence="1">
    <location>
        <begin position="31"/>
        <end position="55"/>
    </location>
</feature>
<dbReference type="OrthoDB" id="2013972at2759"/>
<accession>A0A5N5QSW4</accession>
<organism evidence="2 3">
    <name type="scientific">Ceratobasidium theobromae</name>
    <dbReference type="NCBI Taxonomy" id="1582974"/>
    <lineage>
        <taxon>Eukaryota</taxon>
        <taxon>Fungi</taxon>
        <taxon>Dikarya</taxon>
        <taxon>Basidiomycota</taxon>
        <taxon>Agaricomycotina</taxon>
        <taxon>Agaricomycetes</taxon>
        <taxon>Cantharellales</taxon>
        <taxon>Ceratobasidiaceae</taxon>
        <taxon>Ceratobasidium</taxon>
    </lineage>
</organism>
<dbReference type="Pfam" id="PF13489">
    <property type="entry name" value="Methyltransf_23"/>
    <property type="match status" value="1"/>
</dbReference>
<reference evidence="2 3" key="1">
    <citation type="journal article" date="2019" name="Fungal Biol. Biotechnol.">
        <title>Draft genome sequence of fastidious pathogen Ceratobasidium theobromae, which causes vascular-streak dieback in Theobroma cacao.</title>
        <authorList>
            <person name="Ali S.S."/>
            <person name="Asman A."/>
            <person name="Shao J."/>
            <person name="Firmansyah A.P."/>
            <person name="Susilo A.W."/>
            <person name="Rosmana A."/>
            <person name="McMahon P."/>
            <person name="Junaid M."/>
            <person name="Guest D."/>
            <person name="Kheng T.Y."/>
            <person name="Meinhardt L.W."/>
            <person name="Bailey B.A."/>
        </authorList>
    </citation>
    <scope>NUCLEOTIDE SEQUENCE [LARGE SCALE GENOMIC DNA]</scope>
    <source>
        <strain evidence="2 3">CT2</strain>
    </source>
</reference>
<dbReference type="Proteomes" id="UP000383932">
    <property type="component" value="Unassembled WGS sequence"/>
</dbReference>
<proteinExistence type="predicted"/>
<evidence type="ECO:0008006" key="4">
    <source>
        <dbReference type="Google" id="ProtNLM"/>
    </source>
</evidence>
<dbReference type="EMBL" id="SSOP01000016">
    <property type="protein sequence ID" value="KAB5594774.1"/>
    <property type="molecule type" value="Genomic_DNA"/>
</dbReference>
<protein>
    <recommendedName>
        <fullName evidence="4">Methyltransferase domain-containing protein</fullName>
    </recommendedName>
</protein>
<dbReference type="PANTHER" id="PTHR43591:SF24">
    <property type="entry name" value="2-METHOXY-6-POLYPRENYL-1,4-BENZOQUINOL METHYLASE, MITOCHONDRIAL"/>
    <property type="match status" value="1"/>
</dbReference>
<dbReference type="Gene3D" id="3.40.50.150">
    <property type="entry name" value="Vaccinia Virus protein VP39"/>
    <property type="match status" value="1"/>
</dbReference>
<evidence type="ECO:0000313" key="2">
    <source>
        <dbReference type="EMBL" id="KAB5594774.1"/>
    </source>
</evidence>
<evidence type="ECO:0000256" key="1">
    <source>
        <dbReference type="SAM" id="MobiDB-lite"/>
    </source>
</evidence>
<name>A0A5N5QSW4_9AGAM</name>
<dbReference type="GO" id="GO:0008168">
    <property type="term" value="F:methyltransferase activity"/>
    <property type="evidence" value="ECO:0007669"/>
    <property type="project" value="TreeGrafter"/>
</dbReference>